<keyword evidence="6 7" id="KW-0472">Membrane</keyword>
<evidence type="ECO:0000256" key="6">
    <source>
        <dbReference type="ARBA" id="ARBA00023136"/>
    </source>
</evidence>
<protein>
    <submittedName>
        <fullName evidence="8">Cation:proton antiporter</fullName>
    </submittedName>
</protein>
<evidence type="ECO:0000256" key="3">
    <source>
        <dbReference type="ARBA" id="ARBA00022475"/>
    </source>
</evidence>
<comment type="caution">
    <text evidence="8">The sequence shown here is derived from an EMBL/GenBank/DDBJ whole genome shotgun (WGS) entry which is preliminary data.</text>
</comment>
<comment type="subcellular location">
    <subcellularLocation>
        <location evidence="1">Cell membrane</location>
        <topology evidence="1">Multi-pass membrane protein</topology>
    </subcellularLocation>
</comment>
<dbReference type="InterPro" id="IPR050601">
    <property type="entry name" value="CPA3_antiporter_subunitC"/>
</dbReference>
<keyword evidence="4 7" id="KW-0812">Transmembrane</keyword>
<gene>
    <name evidence="8" type="ORF">COW11_01605</name>
</gene>
<evidence type="ECO:0000313" key="9">
    <source>
        <dbReference type="Proteomes" id="UP000231267"/>
    </source>
</evidence>
<name>A0A2J0LFZ1_9BACT</name>
<sequence>MMIYLLCLILFCIGLYGVLRKRNIVKIIVGLGIIEYSMNLFFVLLGYRTHGRSPIEARTENVLNMVDPLPQAVVLTSIVISLAVTALVISIAIRIYEYYGTFDITKIKRLKG</sequence>
<reference evidence="8 9" key="1">
    <citation type="submission" date="2017-09" db="EMBL/GenBank/DDBJ databases">
        <title>Depth-based differentiation of microbial function through sediment-hosted aquifers and enrichment of novel symbionts in the deep terrestrial subsurface.</title>
        <authorList>
            <person name="Probst A.J."/>
            <person name="Ladd B."/>
            <person name="Jarett J.K."/>
            <person name="Geller-Mcgrath D.E."/>
            <person name="Sieber C.M."/>
            <person name="Emerson J.B."/>
            <person name="Anantharaman K."/>
            <person name="Thomas B.C."/>
            <person name="Malmstrom R."/>
            <person name="Stieglmeier M."/>
            <person name="Klingl A."/>
            <person name="Woyke T."/>
            <person name="Ryan C.M."/>
            <person name="Banfield J.F."/>
        </authorList>
    </citation>
    <scope>NUCLEOTIDE SEQUENCE [LARGE SCALE GENOMIC DNA]</scope>
    <source>
        <strain evidence="8">CG12_big_fil_rev_8_21_14_0_65_43_15</strain>
    </source>
</reference>
<feature type="transmembrane region" description="Helical" evidence="7">
    <location>
        <begin position="68"/>
        <end position="93"/>
    </location>
</feature>
<comment type="similarity">
    <text evidence="2">Belongs to the CPA3 antiporters (TC 2.A.63) subunit C family.</text>
</comment>
<dbReference type="PANTHER" id="PTHR34583:SF2">
    <property type="entry name" value="ANTIPORTER SUBUNIT MNHC2-RELATED"/>
    <property type="match status" value="1"/>
</dbReference>
<dbReference type="PANTHER" id="PTHR34583">
    <property type="entry name" value="ANTIPORTER SUBUNIT MNHC2-RELATED"/>
    <property type="match status" value="1"/>
</dbReference>
<keyword evidence="3" id="KW-1003">Cell membrane</keyword>
<dbReference type="EMBL" id="PFGP01000030">
    <property type="protein sequence ID" value="PIW66772.1"/>
    <property type="molecule type" value="Genomic_DNA"/>
</dbReference>
<dbReference type="InterPro" id="IPR039428">
    <property type="entry name" value="NUOK/Mnh_C1-like"/>
</dbReference>
<accession>A0A2J0LFZ1</accession>
<evidence type="ECO:0000256" key="4">
    <source>
        <dbReference type="ARBA" id="ARBA00022692"/>
    </source>
</evidence>
<feature type="transmembrane region" description="Helical" evidence="7">
    <location>
        <begin position="27"/>
        <end position="47"/>
    </location>
</feature>
<evidence type="ECO:0000256" key="7">
    <source>
        <dbReference type="SAM" id="Phobius"/>
    </source>
</evidence>
<dbReference type="Pfam" id="PF00420">
    <property type="entry name" value="Oxidored_q2"/>
    <property type="match status" value="1"/>
</dbReference>
<dbReference type="Proteomes" id="UP000231267">
    <property type="component" value="Unassembled WGS sequence"/>
</dbReference>
<evidence type="ECO:0000256" key="1">
    <source>
        <dbReference type="ARBA" id="ARBA00004651"/>
    </source>
</evidence>
<dbReference type="AlphaFoldDB" id="A0A2J0LFZ1"/>
<proteinExistence type="inferred from homology"/>
<dbReference type="Gene3D" id="1.10.287.3510">
    <property type="match status" value="1"/>
</dbReference>
<organism evidence="8 9">
    <name type="scientific">Candidatus Taenaricola geysiri</name>
    <dbReference type="NCBI Taxonomy" id="1974752"/>
    <lineage>
        <taxon>Bacteria</taxon>
        <taxon>Pseudomonadati</taxon>
        <taxon>Candidatus Omnitrophota</taxon>
        <taxon>Candidatus Taenaricola</taxon>
    </lineage>
</organism>
<evidence type="ECO:0000256" key="2">
    <source>
        <dbReference type="ARBA" id="ARBA00010388"/>
    </source>
</evidence>
<keyword evidence="5 7" id="KW-1133">Transmembrane helix</keyword>
<evidence type="ECO:0000313" key="8">
    <source>
        <dbReference type="EMBL" id="PIW66772.1"/>
    </source>
</evidence>
<evidence type="ECO:0000256" key="5">
    <source>
        <dbReference type="ARBA" id="ARBA00022989"/>
    </source>
</evidence>
<dbReference type="GO" id="GO:0005886">
    <property type="term" value="C:plasma membrane"/>
    <property type="evidence" value="ECO:0007669"/>
    <property type="project" value="UniProtKB-SubCell"/>
</dbReference>